<reference evidence="1 2" key="1">
    <citation type="submission" date="2015-11" db="EMBL/GenBank/DDBJ databases">
        <title>Exploring the genomic traits of fungus-feeding bacterial genus Collimonas.</title>
        <authorList>
            <person name="Song C."/>
            <person name="Schmidt R."/>
            <person name="de Jager V."/>
            <person name="Krzyzanowska D."/>
            <person name="Jongedijk E."/>
            <person name="Cankar K."/>
            <person name="Beekwilder J."/>
            <person name="van Veen A."/>
            <person name="de Boer W."/>
            <person name="van Veen J.A."/>
            <person name="Garbeva P."/>
        </authorList>
    </citation>
    <scope>NUCLEOTIDE SEQUENCE [LARGE SCALE GENOMIC DNA]</scope>
    <source>
        <strain evidence="1 2">Ter282</strain>
    </source>
</reference>
<dbReference type="AlphaFoldDB" id="A0A127QNM8"/>
<dbReference type="Proteomes" id="UP000071778">
    <property type="component" value="Chromosome"/>
</dbReference>
<gene>
    <name evidence="1" type="ORF">CAter282_3985</name>
</gene>
<dbReference type="EMBL" id="CP013235">
    <property type="protein sequence ID" value="AMP11653.1"/>
    <property type="molecule type" value="Genomic_DNA"/>
</dbReference>
<evidence type="ECO:0000313" key="1">
    <source>
        <dbReference type="EMBL" id="AMP11653.1"/>
    </source>
</evidence>
<evidence type="ECO:0000313" key="2">
    <source>
        <dbReference type="Proteomes" id="UP000071778"/>
    </source>
</evidence>
<name>A0A127QNM8_9BURK</name>
<protein>
    <submittedName>
        <fullName evidence="1">Uncharacterized protein</fullName>
    </submittedName>
</protein>
<keyword evidence="2" id="KW-1185">Reference proteome</keyword>
<organism evidence="1 2">
    <name type="scientific">Collimonas arenae</name>
    <dbReference type="NCBI Taxonomy" id="279058"/>
    <lineage>
        <taxon>Bacteria</taxon>
        <taxon>Pseudomonadati</taxon>
        <taxon>Pseudomonadota</taxon>
        <taxon>Betaproteobacteria</taxon>
        <taxon>Burkholderiales</taxon>
        <taxon>Oxalobacteraceae</taxon>
        <taxon>Collimonas</taxon>
    </lineage>
</organism>
<accession>A0A127QNM8</accession>
<proteinExistence type="predicted"/>
<sequence>MQSAAAICHIRHSPRVPCCLSSVLRPETKKALPAAEPFAARPAALLLSTLRVLLKLLRQ</sequence>